<feature type="non-terminal residue" evidence="1">
    <location>
        <position position="1"/>
    </location>
</feature>
<name>A0AAD7ZL79_DIPPU</name>
<gene>
    <name evidence="1" type="ORF">L9F63_022889</name>
</gene>
<protein>
    <submittedName>
        <fullName evidence="1">Uncharacterized protein</fullName>
    </submittedName>
</protein>
<reference evidence="1" key="2">
    <citation type="submission" date="2023-05" db="EMBL/GenBank/DDBJ databases">
        <authorList>
            <person name="Fouks B."/>
        </authorList>
    </citation>
    <scope>NUCLEOTIDE SEQUENCE</scope>
    <source>
        <strain evidence="1">Stay&amp;Tobe</strain>
        <tissue evidence="1">Testes</tissue>
    </source>
</reference>
<feature type="non-terminal residue" evidence="1">
    <location>
        <position position="55"/>
    </location>
</feature>
<proteinExistence type="predicted"/>
<dbReference type="EMBL" id="JASPKZ010007744">
    <property type="protein sequence ID" value="KAJ9582769.1"/>
    <property type="molecule type" value="Genomic_DNA"/>
</dbReference>
<comment type="caution">
    <text evidence="1">The sequence shown here is derived from an EMBL/GenBank/DDBJ whole genome shotgun (WGS) entry which is preliminary data.</text>
</comment>
<evidence type="ECO:0000313" key="2">
    <source>
        <dbReference type="Proteomes" id="UP001233999"/>
    </source>
</evidence>
<accession>A0AAD7ZL79</accession>
<sequence>DTSFPNQLRYFPWSLRLRFHRFVIQNNKFEITINIVAIRFVGRNQQFKTINFVGM</sequence>
<organism evidence="1 2">
    <name type="scientific">Diploptera punctata</name>
    <name type="common">Pacific beetle cockroach</name>
    <dbReference type="NCBI Taxonomy" id="6984"/>
    <lineage>
        <taxon>Eukaryota</taxon>
        <taxon>Metazoa</taxon>
        <taxon>Ecdysozoa</taxon>
        <taxon>Arthropoda</taxon>
        <taxon>Hexapoda</taxon>
        <taxon>Insecta</taxon>
        <taxon>Pterygota</taxon>
        <taxon>Neoptera</taxon>
        <taxon>Polyneoptera</taxon>
        <taxon>Dictyoptera</taxon>
        <taxon>Blattodea</taxon>
        <taxon>Blaberoidea</taxon>
        <taxon>Blaberidae</taxon>
        <taxon>Diplopterinae</taxon>
        <taxon>Diploptera</taxon>
    </lineage>
</organism>
<keyword evidence="2" id="KW-1185">Reference proteome</keyword>
<dbReference type="AlphaFoldDB" id="A0AAD7ZL79"/>
<evidence type="ECO:0000313" key="1">
    <source>
        <dbReference type="EMBL" id="KAJ9582769.1"/>
    </source>
</evidence>
<dbReference type="Proteomes" id="UP001233999">
    <property type="component" value="Unassembled WGS sequence"/>
</dbReference>
<reference evidence="1" key="1">
    <citation type="journal article" date="2023" name="IScience">
        <title>Live-bearing cockroach genome reveals convergent evolutionary mechanisms linked to viviparity in insects and beyond.</title>
        <authorList>
            <person name="Fouks B."/>
            <person name="Harrison M.C."/>
            <person name="Mikhailova A.A."/>
            <person name="Marchal E."/>
            <person name="English S."/>
            <person name="Carruthers M."/>
            <person name="Jennings E.C."/>
            <person name="Chiamaka E.L."/>
            <person name="Frigard R.A."/>
            <person name="Pippel M."/>
            <person name="Attardo G.M."/>
            <person name="Benoit J.B."/>
            <person name="Bornberg-Bauer E."/>
            <person name="Tobe S.S."/>
        </authorList>
    </citation>
    <scope>NUCLEOTIDE SEQUENCE</scope>
    <source>
        <strain evidence="1">Stay&amp;Tobe</strain>
    </source>
</reference>